<comment type="caution">
    <text evidence="1">The sequence shown here is derived from an EMBL/GenBank/DDBJ whole genome shotgun (WGS) entry which is preliminary data.</text>
</comment>
<accession>A0A837G2M5</accession>
<name>A0A837G2M5_9VIBR</name>
<sequence>MFNFKDAFLFLALFASTGVFAAPSLTYQLSVDPDDTDKVIVTADTSGLDKVDIIPARTLTSAVQPLILCQLPSGRITALDQSSPQKCQQIQWSLKMEHTSEQGMDISQQIDSRSIDEGWYFISEWNSLPRVKGSSEIRVCTPERNCQTIPELSEPPLFVVWGMESTELNINDKKVTVFSDAPQVMLQVEQWKPVLETSLRYLNSVFSNTQRQDWQMAFFKKDRSSGSLSGAAGQNMILINAWLEQGKLTPVSLKMLLKIAAHESVHVLDSTSRPTWAAESLAEYYAIKSLQTTPYSADEPTRFWLSFAQKFPFSKTGLVEANRLYNEQGVGQYYPLFYFKGSAFWYELDSALNHTDSSLDSLMSQLNFETDGCLSAEFVNAVSEKIGDREWTAISRRYL</sequence>
<protein>
    <submittedName>
        <fullName evidence="1">Uncharacterized protein</fullName>
    </submittedName>
</protein>
<proteinExistence type="predicted"/>
<dbReference type="AlphaFoldDB" id="A0A837G2M5"/>
<organism evidence="1">
    <name type="scientific">Vibrio coralliilyticus</name>
    <dbReference type="NCBI Taxonomy" id="190893"/>
    <lineage>
        <taxon>Bacteria</taxon>
        <taxon>Pseudomonadati</taxon>
        <taxon>Pseudomonadota</taxon>
        <taxon>Gammaproteobacteria</taxon>
        <taxon>Vibrionales</taxon>
        <taxon>Vibrionaceae</taxon>
        <taxon>Vibrio</taxon>
    </lineage>
</organism>
<dbReference type="RefSeq" id="WP_045986944.1">
    <property type="nucleotide sequence ID" value="NZ_CP063051.1"/>
</dbReference>
<dbReference type="EMBL" id="JXXR01000020">
    <property type="protein sequence ID" value="KJY69331.1"/>
    <property type="molecule type" value="Genomic_DNA"/>
</dbReference>
<gene>
    <name evidence="1" type="ORF">TW71_18885</name>
</gene>
<reference evidence="1" key="1">
    <citation type="journal article" date="2015" name="BMC Genomics">
        <title>Genome mining reveals unlocked bioactive potential of marine Gram-negative bacteria.</title>
        <authorList>
            <person name="Machado H."/>
            <person name="Sonnenschein E.C."/>
            <person name="Melchiorsen J."/>
            <person name="Gram L."/>
        </authorList>
    </citation>
    <scope>NUCLEOTIDE SEQUENCE</scope>
    <source>
        <strain evidence="1">S2052</strain>
    </source>
</reference>
<evidence type="ECO:0000313" key="1">
    <source>
        <dbReference type="EMBL" id="KJY69331.1"/>
    </source>
</evidence>